<organism evidence="1 2">
    <name type="scientific">Pleurodeles waltl</name>
    <name type="common">Iberian ribbed newt</name>
    <dbReference type="NCBI Taxonomy" id="8319"/>
    <lineage>
        <taxon>Eukaryota</taxon>
        <taxon>Metazoa</taxon>
        <taxon>Chordata</taxon>
        <taxon>Craniata</taxon>
        <taxon>Vertebrata</taxon>
        <taxon>Euteleostomi</taxon>
        <taxon>Amphibia</taxon>
        <taxon>Batrachia</taxon>
        <taxon>Caudata</taxon>
        <taxon>Salamandroidea</taxon>
        <taxon>Salamandridae</taxon>
        <taxon>Pleurodelinae</taxon>
        <taxon>Pleurodeles</taxon>
    </lineage>
</organism>
<dbReference type="Proteomes" id="UP001066276">
    <property type="component" value="Chromosome 10"/>
</dbReference>
<accession>A0AAV7MDY4</accession>
<sequence>MGASVMGHQCKCEMALWGRWCRSQDYGRSGPRRSLASLDTQRDALVSAPQSRVLKRERLLWRGGKARLPPGACYLAVARNVSEWTVCFFAVSSTRVTAPCARP</sequence>
<dbReference type="EMBL" id="JANPWB010000014">
    <property type="protein sequence ID" value="KAJ1101956.1"/>
    <property type="molecule type" value="Genomic_DNA"/>
</dbReference>
<evidence type="ECO:0000313" key="2">
    <source>
        <dbReference type="Proteomes" id="UP001066276"/>
    </source>
</evidence>
<proteinExistence type="predicted"/>
<name>A0AAV7MDY4_PLEWA</name>
<gene>
    <name evidence="1" type="ORF">NDU88_007017</name>
</gene>
<protein>
    <submittedName>
        <fullName evidence="1">Uncharacterized protein</fullName>
    </submittedName>
</protein>
<evidence type="ECO:0000313" key="1">
    <source>
        <dbReference type="EMBL" id="KAJ1101956.1"/>
    </source>
</evidence>
<comment type="caution">
    <text evidence="1">The sequence shown here is derived from an EMBL/GenBank/DDBJ whole genome shotgun (WGS) entry which is preliminary data.</text>
</comment>
<reference evidence="1" key="1">
    <citation type="journal article" date="2022" name="bioRxiv">
        <title>Sequencing and chromosome-scale assembly of the giantPleurodeles waltlgenome.</title>
        <authorList>
            <person name="Brown T."/>
            <person name="Elewa A."/>
            <person name="Iarovenko S."/>
            <person name="Subramanian E."/>
            <person name="Araus A.J."/>
            <person name="Petzold A."/>
            <person name="Susuki M."/>
            <person name="Suzuki K.-i.T."/>
            <person name="Hayashi T."/>
            <person name="Toyoda A."/>
            <person name="Oliveira C."/>
            <person name="Osipova E."/>
            <person name="Leigh N.D."/>
            <person name="Simon A."/>
            <person name="Yun M.H."/>
        </authorList>
    </citation>
    <scope>NUCLEOTIDE SEQUENCE</scope>
    <source>
        <strain evidence="1">20211129_DDA</strain>
        <tissue evidence="1">Liver</tissue>
    </source>
</reference>
<keyword evidence="2" id="KW-1185">Reference proteome</keyword>
<dbReference type="AlphaFoldDB" id="A0AAV7MDY4"/>